<protein>
    <submittedName>
        <fullName evidence="1">Uncharacterized protein</fullName>
    </submittedName>
</protein>
<reference evidence="1" key="1">
    <citation type="submission" date="2022-03" db="EMBL/GenBank/DDBJ databases">
        <authorList>
            <person name="Alioto T."/>
            <person name="Alioto T."/>
            <person name="Gomez Garrido J."/>
        </authorList>
    </citation>
    <scope>NUCLEOTIDE SEQUENCE</scope>
</reference>
<name>A0AAD1WAL5_PELCU</name>
<accession>A0AAD1WAL5</accession>
<keyword evidence="2" id="KW-1185">Reference proteome</keyword>
<gene>
    <name evidence="1" type="ORF">PECUL_23A029585</name>
</gene>
<organism evidence="1 2">
    <name type="scientific">Pelobates cultripes</name>
    <name type="common">Western spadefoot toad</name>
    <dbReference type="NCBI Taxonomy" id="61616"/>
    <lineage>
        <taxon>Eukaryota</taxon>
        <taxon>Metazoa</taxon>
        <taxon>Chordata</taxon>
        <taxon>Craniata</taxon>
        <taxon>Vertebrata</taxon>
        <taxon>Euteleostomi</taxon>
        <taxon>Amphibia</taxon>
        <taxon>Batrachia</taxon>
        <taxon>Anura</taxon>
        <taxon>Pelobatoidea</taxon>
        <taxon>Pelobatidae</taxon>
        <taxon>Pelobates</taxon>
    </lineage>
</organism>
<evidence type="ECO:0000313" key="2">
    <source>
        <dbReference type="Proteomes" id="UP001295444"/>
    </source>
</evidence>
<dbReference type="EMBL" id="OW240916">
    <property type="protein sequence ID" value="CAH2295484.1"/>
    <property type="molecule type" value="Genomic_DNA"/>
</dbReference>
<sequence>MAPEIDPALLSITGSSVSADPMDQTFCNVQFKIADAVGPLLLMLDKAEKEGSSHNPSLPALLASKMARLKASSRAVLIIGQSFNHISNIRRTRWLHAAGRADLAPISHEFPNFENSFLFGPSFIQGVKGQYKAKRPFSDLKKSILSYKKPFRTEGCSYRATGSSWEVNKQAHFRHHGQ</sequence>
<dbReference type="AlphaFoldDB" id="A0AAD1WAL5"/>
<dbReference type="Proteomes" id="UP001295444">
    <property type="component" value="Chromosome 05"/>
</dbReference>
<proteinExistence type="predicted"/>
<evidence type="ECO:0000313" key="1">
    <source>
        <dbReference type="EMBL" id="CAH2295484.1"/>
    </source>
</evidence>